<dbReference type="PROSITE" id="PS00521">
    <property type="entry name" value="P5CR"/>
    <property type="match status" value="1"/>
</dbReference>
<sequence>MNLTSDRDILTMHTHKIGFIGGGNMATSLISGLIASGHPAELIFVSDINPDTLATLSSSLNINTSVDNTVVLNAVDIVVLAVKPQILKAVATAAASIVQQKNLLVVSIAAGISQTSLSNWLGNNTAIVRCMPNTPALVLTGATALHANSHVSNEQRDTAESILRAVGITLWVDNESDLDAVTAVSGSGPAYYFLLMEAMEKVAIDLGLTESTARLLVQQTALGAAKIALESSESPQQLRERVTSPNGTTQRAIETFEQGGFTDLVARALHAARDRSIEMSQQSE</sequence>
<evidence type="ECO:0000256" key="4">
    <source>
        <dbReference type="ARBA" id="ARBA00022605"/>
    </source>
</evidence>
<feature type="binding site" evidence="10">
    <location>
        <begin position="81"/>
        <end position="84"/>
    </location>
    <ligand>
        <name>NADP(+)</name>
        <dbReference type="ChEBI" id="CHEBI:58349"/>
    </ligand>
</feature>
<comment type="function">
    <text evidence="8">Catalyzes the reduction of 1-pyrroline-5-carboxylate (PCA) to L-proline.</text>
</comment>
<gene>
    <name evidence="8 14" type="primary">proC</name>
    <name evidence="14" type="ORF">CRENPOLYSF1_360009</name>
</gene>
<dbReference type="InterPro" id="IPR029036">
    <property type="entry name" value="P5CR_dimer"/>
</dbReference>
<dbReference type="SUPFAM" id="SSF51735">
    <property type="entry name" value="NAD(P)-binding Rossmann-fold domains"/>
    <property type="match status" value="1"/>
</dbReference>
<proteinExistence type="inferred from homology"/>
<dbReference type="InterPro" id="IPR000304">
    <property type="entry name" value="Pyrroline-COOH_reductase"/>
</dbReference>
<dbReference type="InterPro" id="IPR036291">
    <property type="entry name" value="NAD(P)-bd_dom_sf"/>
</dbReference>
<dbReference type="AlphaFoldDB" id="A0A1R4HAT3"/>
<dbReference type="HAMAP" id="MF_01925">
    <property type="entry name" value="P5C_reductase"/>
    <property type="match status" value="1"/>
</dbReference>
<feature type="binding site" evidence="10">
    <location>
        <position position="68"/>
    </location>
    <ligand>
        <name>NADPH</name>
        <dbReference type="ChEBI" id="CHEBI:57783"/>
    </ligand>
</feature>
<protein>
    <recommendedName>
        <fullName evidence="8 9">Pyrroline-5-carboxylate reductase</fullName>
        <shortName evidence="8">P5C reductase</shortName>
        <shortName evidence="8">P5CR</shortName>
        <ecNumber evidence="8 9">1.5.1.2</ecNumber>
    </recommendedName>
    <alternativeName>
        <fullName evidence="8">PCA reductase</fullName>
    </alternativeName>
</protein>
<keyword evidence="5 8" id="KW-0641">Proline biosynthesis</keyword>
<evidence type="ECO:0000256" key="3">
    <source>
        <dbReference type="ARBA" id="ARBA00022490"/>
    </source>
</evidence>
<dbReference type="InterPro" id="IPR053790">
    <property type="entry name" value="P5CR-like_CS"/>
</dbReference>
<evidence type="ECO:0000256" key="7">
    <source>
        <dbReference type="ARBA" id="ARBA00023002"/>
    </source>
</evidence>
<comment type="subcellular location">
    <subcellularLocation>
        <location evidence="1 8">Cytoplasm</location>
    </subcellularLocation>
</comment>
<dbReference type="EC" id="1.5.1.2" evidence="8 9"/>
<reference evidence="15" key="1">
    <citation type="submission" date="2017-02" db="EMBL/GenBank/DDBJ databases">
        <authorList>
            <person name="Daims H."/>
        </authorList>
    </citation>
    <scope>NUCLEOTIDE SEQUENCE [LARGE SCALE GENOMIC DNA]</scope>
</reference>
<evidence type="ECO:0000313" key="15">
    <source>
        <dbReference type="Proteomes" id="UP000195667"/>
    </source>
</evidence>
<keyword evidence="6 8" id="KW-0521">NADP</keyword>
<evidence type="ECO:0000256" key="1">
    <source>
        <dbReference type="ARBA" id="ARBA00004496"/>
    </source>
</evidence>
<dbReference type="PANTHER" id="PTHR11645">
    <property type="entry name" value="PYRROLINE-5-CARBOXYLATE REDUCTASE"/>
    <property type="match status" value="1"/>
</dbReference>
<keyword evidence="15" id="KW-1185">Reference proteome</keyword>
<comment type="pathway">
    <text evidence="8 11">Amino-acid biosynthesis; L-proline biosynthesis; L-proline from L-glutamate 5-semialdehyde: step 1/1.</text>
</comment>
<dbReference type="GO" id="GO:0005737">
    <property type="term" value="C:cytoplasm"/>
    <property type="evidence" value="ECO:0007669"/>
    <property type="project" value="UniProtKB-SubCell"/>
</dbReference>
<dbReference type="EMBL" id="FUKI01000111">
    <property type="protein sequence ID" value="SJM92980.1"/>
    <property type="molecule type" value="Genomic_DNA"/>
</dbReference>
<feature type="binding site" evidence="10">
    <location>
        <begin position="20"/>
        <end position="25"/>
    </location>
    <ligand>
        <name>NADP(+)</name>
        <dbReference type="ChEBI" id="CHEBI:58349"/>
    </ligand>
</feature>
<comment type="similarity">
    <text evidence="2 8 11">Belongs to the pyrroline-5-carboxylate reductase family.</text>
</comment>
<evidence type="ECO:0000256" key="2">
    <source>
        <dbReference type="ARBA" id="ARBA00005525"/>
    </source>
</evidence>
<keyword evidence="4 8" id="KW-0028">Amino-acid biosynthesis</keyword>
<evidence type="ECO:0000256" key="5">
    <source>
        <dbReference type="ARBA" id="ARBA00022650"/>
    </source>
</evidence>
<evidence type="ECO:0000256" key="9">
    <source>
        <dbReference type="NCBIfam" id="TIGR00112"/>
    </source>
</evidence>
<accession>A0A1R4HAT3</accession>
<dbReference type="NCBIfam" id="TIGR00112">
    <property type="entry name" value="proC"/>
    <property type="match status" value="1"/>
</dbReference>
<feature type="domain" description="Pyrroline-5-carboxylate reductase dimerisation" evidence="13">
    <location>
        <begin position="175"/>
        <end position="279"/>
    </location>
</feature>
<evidence type="ECO:0000259" key="13">
    <source>
        <dbReference type="Pfam" id="PF14748"/>
    </source>
</evidence>
<evidence type="ECO:0000313" key="14">
    <source>
        <dbReference type="EMBL" id="SJM92980.1"/>
    </source>
</evidence>
<evidence type="ECO:0000256" key="11">
    <source>
        <dbReference type="RuleBase" id="RU003903"/>
    </source>
</evidence>
<dbReference type="PANTHER" id="PTHR11645:SF0">
    <property type="entry name" value="PYRROLINE-5-CARBOXYLATE REDUCTASE 3"/>
    <property type="match status" value="1"/>
</dbReference>
<comment type="catalytic activity">
    <reaction evidence="8 11">
        <text>L-proline + NADP(+) = (S)-1-pyrroline-5-carboxylate + NADPH + 2 H(+)</text>
        <dbReference type="Rhea" id="RHEA:14109"/>
        <dbReference type="ChEBI" id="CHEBI:15378"/>
        <dbReference type="ChEBI" id="CHEBI:17388"/>
        <dbReference type="ChEBI" id="CHEBI:57783"/>
        <dbReference type="ChEBI" id="CHEBI:58349"/>
        <dbReference type="ChEBI" id="CHEBI:60039"/>
        <dbReference type="EC" id="1.5.1.2"/>
    </reaction>
</comment>
<dbReference type="SUPFAM" id="SSF48179">
    <property type="entry name" value="6-phosphogluconate dehydrogenase C-terminal domain-like"/>
    <property type="match status" value="1"/>
</dbReference>
<dbReference type="InterPro" id="IPR028939">
    <property type="entry name" value="P5C_Rdtase_cat_N"/>
</dbReference>
<dbReference type="GO" id="GO:0055129">
    <property type="term" value="P:L-proline biosynthetic process"/>
    <property type="evidence" value="ECO:0007669"/>
    <property type="project" value="UniProtKB-UniRule"/>
</dbReference>
<dbReference type="Gene3D" id="3.40.50.720">
    <property type="entry name" value="NAD(P)-binding Rossmann-like Domain"/>
    <property type="match status" value="1"/>
</dbReference>
<keyword evidence="7 8" id="KW-0560">Oxidoreductase</keyword>
<dbReference type="UniPathway" id="UPA00098">
    <property type="reaction ID" value="UER00361"/>
</dbReference>
<dbReference type="GO" id="GO:0004735">
    <property type="term" value="F:pyrroline-5-carboxylate reductase activity"/>
    <property type="evidence" value="ECO:0007669"/>
    <property type="project" value="UniProtKB-UniRule"/>
</dbReference>
<dbReference type="Pfam" id="PF14748">
    <property type="entry name" value="P5CR_dimer"/>
    <property type="match status" value="1"/>
</dbReference>
<comment type="catalytic activity">
    <reaction evidence="8">
        <text>L-proline + NAD(+) = (S)-1-pyrroline-5-carboxylate + NADH + 2 H(+)</text>
        <dbReference type="Rhea" id="RHEA:14105"/>
        <dbReference type="ChEBI" id="CHEBI:15378"/>
        <dbReference type="ChEBI" id="CHEBI:17388"/>
        <dbReference type="ChEBI" id="CHEBI:57540"/>
        <dbReference type="ChEBI" id="CHEBI:57945"/>
        <dbReference type="ChEBI" id="CHEBI:60039"/>
        <dbReference type="EC" id="1.5.1.2"/>
    </reaction>
</comment>
<evidence type="ECO:0000256" key="8">
    <source>
        <dbReference type="HAMAP-Rule" id="MF_01925"/>
    </source>
</evidence>
<dbReference type="Proteomes" id="UP000195667">
    <property type="component" value="Unassembled WGS sequence"/>
</dbReference>
<dbReference type="Gene3D" id="1.10.3730.10">
    <property type="entry name" value="ProC C-terminal domain-like"/>
    <property type="match status" value="1"/>
</dbReference>
<dbReference type="Pfam" id="PF03807">
    <property type="entry name" value="F420_oxidored"/>
    <property type="match status" value="1"/>
</dbReference>
<name>A0A1R4HAT3_9GAMM</name>
<dbReference type="FunFam" id="1.10.3730.10:FF:000001">
    <property type="entry name" value="Pyrroline-5-carboxylate reductase"/>
    <property type="match status" value="1"/>
</dbReference>
<dbReference type="PIRSF" id="PIRSF000193">
    <property type="entry name" value="Pyrrol-5-carb_rd"/>
    <property type="match status" value="1"/>
</dbReference>
<organism evidence="14 15">
    <name type="scientific">Crenothrix polyspora</name>
    <dbReference type="NCBI Taxonomy" id="360316"/>
    <lineage>
        <taxon>Bacteria</taxon>
        <taxon>Pseudomonadati</taxon>
        <taxon>Pseudomonadota</taxon>
        <taxon>Gammaproteobacteria</taxon>
        <taxon>Methylococcales</taxon>
        <taxon>Crenotrichaceae</taxon>
        <taxon>Crenothrix</taxon>
    </lineage>
</organism>
<evidence type="ECO:0000259" key="12">
    <source>
        <dbReference type="Pfam" id="PF03807"/>
    </source>
</evidence>
<evidence type="ECO:0000256" key="10">
    <source>
        <dbReference type="PIRSR" id="PIRSR000193-1"/>
    </source>
</evidence>
<feature type="domain" description="Pyrroline-5-carboxylate reductase catalytic N-terminal" evidence="12">
    <location>
        <begin position="16"/>
        <end position="111"/>
    </location>
</feature>
<dbReference type="InterPro" id="IPR008927">
    <property type="entry name" value="6-PGluconate_DH-like_C_sf"/>
</dbReference>
<evidence type="ECO:0000256" key="6">
    <source>
        <dbReference type="ARBA" id="ARBA00022857"/>
    </source>
</evidence>
<keyword evidence="3 8" id="KW-0963">Cytoplasm</keyword>
<dbReference type="FunFam" id="3.40.50.720:FF:000190">
    <property type="entry name" value="Pyrroline-5-carboxylate reductase"/>
    <property type="match status" value="1"/>
</dbReference>